<dbReference type="GO" id="GO:0008270">
    <property type="term" value="F:zinc ion binding"/>
    <property type="evidence" value="ECO:0007669"/>
    <property type="project" value="InterPro"/>
</dbReference>
<dbReference type="GO" id="GO:0003700">
    <property type="term" value="F:DNA-binding transcription factor activity"/>
    <property type="evidence" value="ECO:0007669"/>
    <property type="project" value="InterPro"/>
</dbReference>
<dbReference type="InterPro" id="IPR050987">
    <property type="entry name" value="AtrR-like"/>
</dbReference>
<keyword evidence="3" id="KW-1133">Transmembrane helix</keyword>
<gene>
    <name evidence="5" type="ORF">B0H63DRAFT_401547</name>
</gene>
<keyword evidence="3" id="KW-0812">Transmembrane</keyword>
<keyword evidence="3" id="KW-0472">Membrane</keyword>
<dbReference type="Pfam" id="PF04082">
    <property type="entry name" value="Fungal_trans"/>
    <property type="match status" value="1"/>
</dbReference>
<reference evidence="5" key="2">
    <citation type="submission" date="2023-06" db="EMBL/GenBank/DDBJ databases">
        <authorList>
            <consortium name="Lawrence Berkeley National Laboratory"/>
            <person name="Haridas S."/>
            <person name="Hensen N."/>
            <person name="Bonometti L."/>
            <person name="Westerberg I."/>
            <person name="Brannstrom I.O."/>
            <person name="Guillou S."/>
            <person name="Cros-Aarteil S."/>
            <person name="Calhoun S."/>
            <person name="Kuo A."/>
            <person name="Mondo S."/>
            <person name="Pangilinan J."/>
            <person name="Riley R."/>
            <person name="LaButti K."/>
            <person name="Andreopoulos B."/>
            <person name="Lipzen A."/>
            <person name="Chen C."/>
            <person name="Yanf M."/>
            <person name="Daum C."/>
            <person name="Ng V."/>
            <person name="Clum A."/>
            <person name="Steindorff A."/>
            <person name="Ohm R."/>
            <person name="Martin F."/>
            <person name="Silar P."/>
            <person name="Natvig D."/>
            <person name="Lalanne C."/>
            <person name="Gautier V."/>
            <person name="Ament-velasquez S.L."/>
            <person name="Kruys A."/>
            <person name="Hutchinson M.I."/>
            <person name="Powell A.J."/>
            <person name="Barry K."/>
            <person name="Miller A.N."/>
            <person name="Grigoriev I.V."/>
            <person name="Debuchy R."/>
            <person name="Gladieux P."/>
            <person name="Thoren M.H."/>
            <person name="Johannesson H."/>
        </authorList>
    </citation>
    <scope>NUCLEOTIDE SEQUENCE</scope>
    <source>
        <strain evidence="5">CBS 232.78</strain>
    </source>
</reference>
<dbReference type="GO" id="GO:0003677">
    <property type="term" value="F:DNA binding"/>
    <property type="evidence" value="ECO:0007669"/>
    <property type="project" value="InterPro"/>
</dbReference>
<dbReference type="SMART" id="SM00906">
    <property type="entry name" value="Fungal_trans"/>
    <property type="match status" value="1"/>
</dbReference>
<evidence type="ECO:0000313" key="6">
    <source>
        <dbReference type="Proteomes" id="UP001285441"/>
    </source>
</evidence>
<feature type="compositionally biased region" description="Low complexity" evidence="2">
    <location>
        <begin position="81"/>
        <end position="94"/>
    </location>
</feature>
<accession>A0AAE0K9P5</accession>
<evidence type="ECO:0000256" key="1">
    <source>
        <dbReference type="ARBA" id="ARBA00023242"/>
    </source>
</evidence>
<keyword evidence="1" id="KW-0539">Nucleus</keyword>
<dbReference type="InterPro" id="IPR007219">
    <property type="entry name" value="XnlR_reg_dom"/>
</dbReference>
<dbReference type="PANTHER" id="PTHR46910">
    <property type="entry name" value="TRANSCRIPTION FACTOR PDR1"/>
    <property type="match status" value="1"/>
</dbReference>
<dbReference type="GO" id="GO:0006351">
    <property type="term" value="P:DNA-templated transcription"/>
    <property type="evidence" value="ECO:0007669"/>
    <property type="project" value="InterPro"/>
</dbReference>
<dbReference type="PANTHER" id="PTHR46910:SF5">
    <property type="entry name" value="ZN(II)2CYS6 TRANSCRIPTION FACTOR (EUROFUNG)"/>
    <property type="match status" value="1"/>
</dbReference>
<dbReference type="Proteomes" id="UP001285441">
    <property type="component" value="Unassembled WGS sequence"/>
</dbReference>
<reference evidence="5" key="1">
    <citation type="journal article" date="2023" name="Mol. Phylogenet. Evol.">
        <title>Genome-scale phylogeny and comparative genomics of the fungal order Sordariales.</title>
        <authorList>
            <person name="Hensen N."/>
            <person name="Bonometti L."/>
            <person name="Westerberg I."/>
            <person name="Brannstrom I.O."/>
            <person name="Guillou S."/>
            <person name="Cros-Aarteil S."/>
            <person name="Calhoun S."/>
            <person name="Haridas S."/>
            <person name="Kuo A."/>
            <person name="Mondo S."/>
            <person name="Pangilinan J."/>
            <person name="Riley R."/>
            <person name="LaButti K."/>
            <person name="Andreopoulos B."/>
            <person name="Lipzen A."/>
            <person name="Chen C."/>
            <person name="Yan M."/>
            <person name="Daum C."/>
            <person name="Ng V."/>
            <person name="Clum A."/>
            <person name="Steindorff A."/>
            <person name="Ohm R.A."/>
            <person name="Martin F."/>
            <person name="Silar P."/>
            <person name="Natvig D.O."/>
            <person name="Lalanne C."/>
            <person name="Gautier V."/>
            <person name="Ament-Velasquez S.L."/>
            <person name="Kruys A."/>
            <person name="Hutchinson M.I."/>
            <person name="Powell A.J."/>
            <person name="Barry K."/>
            <person name="Miller A.N."/>
            <person name="Grigoriev I.V."/>
            <person name="Debuchy R."/>
            <person name="Gladieux P."/>
            <person name="Hiltunen Thoren M."/>
            <person name="Johannesson H."/>
        </authorList>
    </citation>
    <scope>NUCLEOTIDE SEQUENCE</scope>
    <source>
        <strain evidence="5">CBS 232.78</strain>
    </source>
</reference>
<sequence>MLPFYQASPLRCLPLRGSSPSQGSDKCVRNSEKKIDHFETRLAGIEQMLRDLTTSINRQTPSTSTPGTNESGPDPHLFRASYSSVSGDVPSGSGFCDDEVNDQADSEFEGHSSMAAQTVFASEFLEQAVAKTSLRELNPTMESALASLQQIVSMQNRTSAHESRFLHAKPLPRGGIRELPMPPMHLVIALLREIKEKPPITFTLICGFIAIENFTARCQKVYFATEDYSLATFGIVNALLYFLIQEKAEEPSMAELRKYHTLCRDNLETALANMPLLMAPRKENVETLLSGVTYAVEISKLTLAWQLNTAASIMCQTLGYHRQPVGQPIDETKASLFWFVYMFDKALSLRFGRASTIQDYDISIPRAFGVGVRVPDEAWKVVLNQWILHAECMGKVYEQLYSPMALTKPVEHRAEAARQIILRVDELARDREILVLHMRGKGLISGDMRNPYSMDMCFMSDEVMHYASLSLIYRALPAPPGVPGTFNTECITSARKAFKKHHECMQLISKNTGMTAGYIHWTLFYVPFVPIIVIFCHIIETCDMEDLRRLGEFVDSLQPICNISEAVDRFYRVGQVLNNVARLYVEAKAQQQQDQDMIHLNDGINTYLSQLGFFPDTPFINNTNDGDGDTGMDINQASQLGNWFSGNRHILGLVEEDPSEFEPRVWAAMVGP</sequence>
<dbReference type="CDD" id="cd12148">
    <property type="entry name" value="fungal_TF_MHR"/>
    <property type="match status" value="1"/>
</dbReference>
<name>A0AAE0K9P5_9PEZI</name>
<evidence type="ECO:0000313" key="5">
    <source>
        <dbReference type="EMBL" id="KAK3372107.1"/>
    </source>
</evidence>
<feature type="compositionally biased region" description="Polar residues" evidence="2">
    <location>
        <begin position="56"/>
        <end position="71"/>
    </location>
</feature>
<dbReference type="EMBL" id="JAULSW010000008">
    <property type="protein sequence ID" value="KAK3372107.1"/>
    <property type="molecule type" value="Genomic_DNA"/>
</dbReference>
<evidence type="ECO:0000256" key="3">
    <source>
        <dbReference type="SAM" id="Phobius"/>
    </source>
</evidence>
<evidence type="ECO:0000259" key="4">
    <source>
        <dbReference type="SMART" id="SM00906"/>
    </source>
</evidence>
<proteinExistence type="predicted"/>
<dbReference type="AlphaFoldDB" id="A0AAE0K9P5"/>
<feature type="region of interest" description="Disordered" evidence="2">
    <location>
        <begin position="56"/>
        <end position="98"/>
    </location>
</feature>
<protein>
    <recommendedName>
        <fullName evidence="4">Xylanolytic transcriptional activator regulatory domain-containing protein</fullName>
    </recommendedName>
</protein>
<feature type="transmembrane region" description="Helical" evidence="3">
    <location>
        <begin position="518"/>
        <end position="539"/>
    </location>
</feature>
<feature type="domain" description="Xylanolytic transcriptional activator regulatory" evidence="4">
    <location>
        <begin position="304"/>
        <end position="371"/>
    </location>
</feature>
<keyword evidence="6" id="KW-1185">Reference proteome</keyword>
<organism evidence="5 6">
    <name type="scientific">Podospora didyma</name>
    <dbReference type="NCBI Taxonomy" id="330526"/>
    <lineage>
        <taxon>Eukaryota</taxon>
        <taxon>Fungi</taxon>
        <taxon>Dikarya</taxon>
        <taxon>Ascomycota</taxon>
        <taxon>Pezizomycotina</taxon>
        <taxon>Sordariomycetes</taxon>
        <taxon>Sordariomycetidae</taxon>
        <taxon>Sordariales</taxon>
        <taxon>Podosporaceae</taxon>
        <taxon>Podospora</taxon>
    </lineage>
</organism>
<comment type="caution">
    <text evidence="5">The sequence shown here is derived from an EMBL/GenBank/DDBJ whole genome shotgun (WGS) entry which is preliminary data.</text>
</comment>
<evidence type="ECO:0000256" key="2">
    <source>
        <dbReference type="SAM" id="MobiDB-lite"/>
    </source>
</evidence>